<dbReference type="RefSeq" id="WP_109991180.1">
    <property type="nucleotide sequence ID" value="NZ_CP028160.1"/>
</dbReference>
<reference evidence="1 2" key="1">
    <citation type="submission" date="2018-03" db="EMBL/GenBank/DDBJ databases">
        <title>Genome sequence of Lactococcus lactis strain 14B4 from almond drupe.</title>
        <authorList>
            <person name="Tran T.D."/>
            <person name="McGarvey J.A."/>
            <person name="Huynh S."/>
            <person name="Parker C.T."/>
        </authorList>
    </citation>
    <scope>NUCLEOTIDE SEQUENCE [LARGE SCALE GENOMIC DNA]</scope>
    <source>
        <strain evidence="1 2">14B4</strain>
    </source>
</reference>
<accession>A0A2Z3KI59</accession>
<sequence length="104" mass="11813">MNKAEKLRAYELNDMVGKIAPLTGMGGKTQTTLEIGKSWIAHEPLLQYLKTALDANMWLSINNKSQGAIEFYSERYNTAVEEFYECFGEIFSGESNKRPAVDWL</sequence>
<evidence type="ECO:0000313" key="1">
    <source>
        <dbReference type="EMBL" id="AWN66491.1"/>
    </source>
</evidence>
<evidence type="ECO:0000313" key="2">
    <source>
        <dbReference type="Proteomes" id="UP000245919"/>
    </source>
</evidence>
<protein>
    <submittedName>
        <fullName evidence="1">Uncharacterized protein</fullName>
    </submittedName>
</protein>
<dbReference type="Proteomes" id="UP000245919">
    <property type="component" value="Chromosome"/>
</dbReference>
<name>A0A2Z3KI59_LACLL</name>
<dbReference type="AlphaFoldDB" id="A0A2Z3KI59"/>
<organism evidence="1 2">
    <name type="scientific">Lactococcus lactis subsp. lactis</name>
    <name type="common">Streptococcus lactis</name>
    <dbReference type="NCBI Taxonomy" id="1360"/>
    <lineage>
        <taxon>Bacteria</taxon>
        <taxon>Bacillati</taxon>
        <taxon>Bacillota</taxon>
        <taxon>Bacilli</taxon>
        <taxon>Lactobacillales</taxon>
        <taxon>Streptococcaceae</taxon>
        <taxon>Lactococcus</taxon>
    </lineage>
</organism>
<dbReference type="GeneID" id="89634116"/>
<dbReference type="EMBL" id="CP028160">
    <property type="protein sequence ID" value="AWN66491.1"/>
    <property type="molecule type" value="Genomic_DNA"/>
</dbReference>
<proteinExistence type="predicted"/>
<gene>
    <name evidence="1" type="ORF">LL14B4_10015</name>
</gene>